<proteinExistence type="predicted"/>
<gene>
    <name evidence="1" type="ORF">LEP1GSC105_4617</name>
</gene>
<protein>
    <submittedName>
        <fullName evidence="1">Uncharacterized protein</fullName>
    </submittedName>
</protein>
<organism evidence="1 2">
    <name type="scientific">Leptospira interrogans str. UI 12758</name>
    <dbReference type="NCBI Taxonomy" id="1049938"/>
    <lineage>
        <taxon>Bacteria</taxon>
        <taxon>Pseudomonadati</taxon>
        <taxon>Spirochaetota</taxon>
        <taxon>Spirochaetia</taxon>
        <taxon>Leptospirales</taxon>
        <taxon>Leptospiraceae</taxon>
        <taxon>Leptospira</taxon>
    </lineage>
</organism>
<accession>A0A0E2D885</accession>
<evidence type="ECO:0000313" key="2">
    <source>
        <dbReference type="Proteomes" id="UP000001340"/>
    </source>
</evidence>
<dbReference type="Proteomes" id="UP000001340">
    <property type="component" value="Unassembled WGS sequence"/>
</dbReference>
<comment type="caution">
    <text evidence="1">The sequence shown here is derived from an EMBL/GenBank/DDBJ whole genome shotgun (WGS) entry which is preliminary data.</text>
</comment>
<name>A0A0E2D885_LEPIR</name>
<dbReference type="AlphaFoldDB" id="A0A0E2D885"/>
<reference evidence="1 2" key="1">
    <citation type="submission" date="2012-10" db="EMBL/GenBank/DDBJ databases">
        <authorList>
            <person name="Harkins D.M."/>
            <person name="Durkin A.S."/>
            <person name="Brinkac L.M."/>
            <person name="Haft D.H."/>
            <person name="Selengut J.D."/>
            <person name="Sanka R."/>
            <person name="DePew J."/>
            <person name="Purushe J."/>
            <person name="Chanthongthip A."/>
            <person name="Lattana O."/>
            <person name="Phetsouvanh R."/>
            <person name="Newton P.N."/>
            <person name="Vinetz J.M."/>
            <person name="Sutton G.G."/>
            <person name="Nierman W.C."/>
            <person name="Fouts D.E."/>
        </authorList>
    </citation>
    <scope>NUCLEOTIDE SEQUENCE [LARGE SCALE GENOMIC DNA]</scope>
    <source>
        <strain evidence="1 2">UI 12758</strain>
    </source>
</reference>
<dbReference type="EMBL" id="AHNR02000023">
    <property type="protein sequence ID" value="EKR56082.1"/>
    <property type="molecule type" value="Genomic_DNA"/>
</dbReference>
<evidence type="ECO:0000313" key="1">
    <source>
        <dbReference type="EMBL" id="EKR56082.1"/>
    </source>
</evidence>
<sequence>MSFQYDSINVSNNRNLGISNSKRYSILIFFSSFYKDDFLEKHQNFFSSRTRISTFKFLN</sequence>